<gene>
    <name evidence="1" type="ORF">AXG93_3658s1240</name>
</gene>
<sequence>MAVGLEVCQLAASKCSIDPRVVSESDMGSHTCQVFGEDVGPCCKSSHTRSSFSSVAQLGESGEKWRDPFAKPTVRKEQNVDGEVGQVWISTSDDTWMLLYRPKRDPCMLTGAQTMRLCWTELLHMDAGEKIMDQLHACRAPTDWGGRGQGQQQWDRSAKANELRLLCSISQRDVDISLCVSLSDTVNQIEEQVTEVVQLERGP</sequence>
<keyword evidence="2" id="KW-1185">Reference proteome</keyword>
<dbReference type="EMBL" id="LVLJ01003443">
    <property type="protein sequence ID" value="OAE21402.1"/>
    <property type="molecule type" value="Genomic_DNA"/>
</dbReference>
<organism evidence="1 2">
    <name type="scientific">Marchantia polymorpha subsp. ruderalis</name>
    <dbReference type="NCBI Taxonomy" id="1480154"/>
    <lineage>
        <taxon>Eukaryota</taxon>
        <taxon>Viridiplantae</taxon>
        <taxon>Streptophyta</taxon>
        <taxon>Embryophyta</taxon>
        <taxon>Marchantiophyta</taxon>
        <taxon>Marchantiopsida</taxon>
        <taxon>Marchantiidae</taxon>
        <taxon>Marchantiales</taxon>
        <taxon>Marchantiaceae</taxon>
        <taxon>Marchantia</taxon>
    </lineage>
</organism>
<accession>A0A176VM52</accession>
<protein>
    <submittedName>
        <fullName evidence="1">Uncharacterized protein</fullName>
    </submittedName>
</protein>
<dbReference type="Proteomes" id="UP000077202">
    <property type="component" value="Unassembled WGS sequence"/>
</dbReference>
<comment type="caution">
    <text evidence="1">The sequence shown here is derived from an EMBL/GenBank/DDBJ whole genome shotgun (WGS) entry which is preliminary data.</text>
</comment>
<evidence type="ECO:0000313" key="2">
    <source>
        <dbReference type="Proteomes" id="UP000077202"/>
    </source>
</evidence>
<name>A0A176VM52_MARPO</name>
<proteinExistence type="predicted"/>
<dbReference type="AlphaFoldDB" id="A0A176VM52"/>
<reference evidence="1" key="1">
    <citation type="submission" date="2016-03" db="EMBL/GenBank/DDBJ databases">
        <title>Mechanisms controlling the formation of the plant cell surface in tip-growing cells are functionally conserved among land plants.</title>
        <authorList>
            <person name="Honkanen S."/>
            <person name="Jones V.A."/>
            <person name="Morieri G."/>
            <person name="Champion C."/>
            <person name="Hetherington A.J."/>
            <person name="Kelly S."/>
            <person name="Saint-Marcoux D."/>
            <person name="Proust H."/>
            <person name="Prescott H."/>
            <person name="Dolan L."/>
        </authorList>
    </citation>
    <scope>NUCLEOTIDE SEQUENCE [LARGE SCALE GENOMIC DNA]</scope>
    <source>
        <tissue evidence="1">Whole gametophyte</tissue>
    </source>
</reference>
<evidence type="ECO:0000313" key="1">
    <source>
        <dbReference type="EMBL" id="OAE21402.1"/>
    </source>
</evidence>